<dbReference type="PANTHER" id="PTHR11710:SF0">
    <property type="entry name" value="40S RIBOSOMAL PROTEIN S19"/>
    <property type="match status" value="1"/>
</dbReference>
<dbReference type="AlphaFoldDB" id="A0A128A5Y8"/>
<dbReference type="PANTHER" id="PTHR11710">
    <property type="entry name" value="40S RIBOSOMAL PROTEIN S19"/>
    <property type="match status" value="1"/>
</dbReference>
<dbReference type="FunFam" id="1.10.10.10:FF:000449">
    <property type="entry name" value="30S ribosomal protein S19e"/>
    <property type="match status" value="1"/>
</dbReference>
<dbReference type="EMBL" id="LN890280">
    <property type="protein sequence ID" value="CUR52737.1"/>
    <property type="molecule type" value="Genomic_DNA"/>
</dbReference>
<evidence type="ECO:0000256" key="5">
    <source>
        <dbReference type="HAMAP-Rule" id="MF_01474"/>
    </source>
</evidence>
<dbReference type="SUPFAM" id="SSF46785">
    <property type="entry name" value="Winged helix' DNA-binding domain"/>
    <property type="match status" value="1"/>
</dbReference>
<dbReference type="GO" id="GO:0022627">
    <property type="term" value="C:cytosolic small ribosomal subunit"/>
    <property type="evidence" value="ECO:0007669"/>
    <property type="project" value="TreeGrafter"/>
</dbReference>
<evidence type="ECO:0000313" key="6">
    <source>
        <dbReference type="EMBL" id="CUR52737.1"/>
    </source>
</evidence>
<comment type="similarity">
    <text evidence="1 5">Belongs to the eukaryotic ribosomal protein eS19 family.</text>
</comment>
<sequence length="150" mass="16655">MAKAYDVPADLLIGKLSETLKNEDIIQPSWIPFVKTGAHAVKPPQQSDWYYTRCASLLRKIYLHGPIGINDLRSMYGGTKPVGYGGAHHRDAGGAIIRTAVHSLEKLGYLDKVEGKGRTISHEGMKKLDRLSTEILNELIVKNPNLKKYS</sequence>
<evidence type="ECO:0000256" key="3">
    <source>
        <dbReference type="ARBA" id="ARBA00023274"/>
    </source>
</evidence>
<dbReference type="Proteomes" id="UP000196239">
    <property type="component" value="Chromosome 1"/>
</dbReference>
<evidence type="ECO:0000256" key="1">
    <source>
        <dbReference type="ARBA" id="ARBA00010014"/>
    </source>
</evidence>
<organism evidence="6 7">
    <name type="scientific">Nitrosotalea devaniterrae</name>
    <dbReference type="NCBI Taxonomy" id="1078905"/>
    <lineage>
        <taxon>Archaea</taxon>
        <taxon>Nitrososphaerota</taxon>
        <taxon>Nitrososphaeria</taxon>
        <taxon>Nitrosotaleales</taxon>
        <taxon>Nitrosotaleaceae</taxon>
        <taxon>Nitrosotalea</taxon>
    </lineage>
</organism>
<dbReference type="GO" id="GO:0003735">
    <property type="term" value="F:structural constituent of ribosome"/>
    <property type="evidence" value="ECO:0007669"/>
    <property type="project" value="InterPro"/>
</dbReference>
<dbReference type="GO" id="GO:0006412">
    <property type="term" value="P:translation"/>
    <property type="evidence" value="ECO:0007669"/>
    <property type="project" value="UniProtKB-UniRule"/>
</dbReference>
<evidence type="ECO:0000256" key="4">
    <source>
        <dbReference type="ARBA" id="ARBA00035143"/>
    </source>
</evidence>
<dbReference type="Gene3D" id="1.10.10.10">
    <property type="entry name" value="Winged helix-like DNA-binding domain superfamily/Winged helix DNA-binding domain"/>
    <property type="match status" value="1"/>
</dbReference>
<dbReference type="SMART" id="SM01413">
    <property type="entry name" value="Ribosomal_S19e"/>
    <property type="match status" value="1"/>
</dbReference>
<keyword evidence="7" id="KW-1185">Reference proteome</keyword>
<protein>
    <recommendedName>
        <fullName evidence="4 5">Small ribosomal subunit protein eS19</fullName>
    </recommendedName>
</protein>
<gene>
    <name evidence="5 6" type="primary">rps19e</name>
    <name evidence="6" type="ORF">NDEV_1975</name>
</gene>
<name>A0A128A5Y8_9ARCH</name>
<proteinExistence type="inferred from homology"/>
<dbReference type="GO" id="GO:0003723">
    <property type="term" value="F:RNA binding"/>
    <property type="evidence" value="ECO:0007669"/>
    <property type="project" value="TreeGrafter"/>
</dbReference>
<accession>A0A128A5Y8</accession>
<dbReference type="InterPro" id="IPR036388">
    <property type="entry name" value="WH-like_DNA-bd_sf"/>
</dbReference>
<dbReference type="NCBIfam" id="NF006811">
    <property type="entry name" value="PRK09333.1"/>
    <property type="match status" value="1"/>
</dbReference>
<dbReference type="InterPro" id="IPR027548">
    <property type="entry name" value="Ribosomal_eS19_archaeal"/>
</dbReference>
<dbReference type="InterPro" id="IPR001266">
    <property type="entry name" value="Ribosomal_eS19"/>
</dbReference>
<reference evidence="7" key="1">
    <citation type="submission" date="2015-10" db="EMBL/GenBank/DDBJ databases">
        <authorList>
            <person name="Lehtovirta-Morley L.E."/>
            <person name="Vieille C."/>
        </authorList>
    </citation>
    <scope>NUCLEOTIDE SEQUENCE [LARGE SCALE GENOMIC DNA]</scope>
</reference>
<comment type="function">
    <text evidence="5">May be involved in maturation of the 30S ribosomal subunit.</text>
</comment>
<dbReference type="HAMAP" id="MF_01474">
    <property type="entry name" value="Ribosomal_eS19"/>
    <property type="match status" value="1"/>
</dbReference>
<dbReference type="GO" id="GO:0000028">
    <property type="term" value="P:ribosomal small subunit assembly"/>
    <property type="evidence" value="ECO:0007669"/>
    <property type="project" value="TreeGrafter"/>
</dbReference>
<keyword evidence="2 5" id="KW-0689">Ribosomal protein</keyword>
<dbReference type="InterPro" id="IPR036390">
    <property type="entry name" value="WH_DNA-bd_sf"/>
</dbReference>
<evidence type="ECO:0000313" key="7">
    <source>
        <dbReference type="Proteomes" id="UP000196239"/>
    </source>
</evidence>
<comment type="subunit">
    <text evidence="5">Part of the 30S ribosomal subunit.</text>
</comment>
<dbReference type="Pfam" id="PF01090">
    <property type="entry name" value="Ribosomal_S19e"/>
    <property type="match status" value="1"/>
</dbReference>
<dbReference type="KEGG" id="ndv:NDEV_1975"/>
<evidence type="ECO:0000256" key="2">
    <source>
        <dbReference type="ARBA" id="ARBA00022980"/>
    </source>
</evidence>
<keyword evidence="3 5" id="KW-0687">Ribonucleoprotein</keyword>